<organism evidence="12 13">
    <name type="scientific">Tetranychus urticae</name>
    <name type="common">Two-spotted spider mite</name>
    <dbReference type="NCBI Taxonomy" id="32264"/>
    <lineage>
        <taxon>Eukaryota</taxon>
        <taxon>Metazoa</taxon>
        <taxon>Ecdysozoa</taxon>
        <taxon>Arthropoda</taxon>
        <taxon>Chelicerata</taxon>
        <taxon>Arachnida</taxon>
        <taxon>Acari</taxon>
        <taxon>Acariformes</taxon>
        <taxon>Trombidiformes</taxon>
        <taxon>Prostigmata</taxon>
        <taxon>Eleutherengona</taxon>
        <taxon>Raphignathae</taxon>
        <taxon>Tetranychoidea</taxon>
        <taxon>Tetranychidae</taxon>
        <taxon>Tetranychus</taxon>
    </lineage>
</organism>
<evidence type="ECO:0000256" key="9">
    <source>
        <dbReference type="SAM" id="MobiDB-lite"/>
    </source>
</evidence>
<protein>
    <recommendedName>
        <fullName evidence="11">SAM domain-containing protein</fullName>
    </recommendedName>
</protein>
<dbReference type="eggNOG" id="KOG3058">
    <property type="taxonomic scope" value="Eukaryota"/>
</dbReference>
<dbReference type="PROSITE" id="PS50105">
    <property type="entry name" value="SAM_DOMAIN"/>
    <property type="match status" value="1"/>
</dbReference>
<evidence type="ECO:0000313" key="12">
    <source>
        <dbReference type="EnsemblMetazoa" id="tetur07g02050.1"/>
    </source>
</evidence>
<name>T1K8P2_TETUR</name>
<dbReference type="InterPro" id="IPR001660">
    <property type="entry name" value="SAM"/>
</dbReference>
<feature type="transmembrane region" description="Helical" evidence="10">
    <location>
        <begin position="634"/>
        <end position="652"/>
    </location>
</feature>
<dbReference type="CDD" id="cd09515">
    <property type="entry name" value="SAM_SGMS1-like"/>
    <property type="match status" value="1"/>
</dbReference>
<dbReference type="GO" id="GO:0046513">
    <property type="term" value="P:ceramide biosynthetic process"/>
    <property type="evidence" value="ECO:0007669"/>
    <property type="project" value="TreeGrafter"/>
</dbReference>
<dbReference type="Gene3D" id="1.10.150.50">
    <property type="entry name" value="Transcription Factor, Ets-1"/>
    <property type="match status" value="1"/>
</dbReference>
<feature type="compositionally biased region" description="Basic and acidic residues" evidence="9">
    <location>
        <begin position="169"/>
        <end position="178"/>
    </location>
</feature>
<sequence>MNGFSDSLSSSPDEWSLENVSQWLESNNFDSYTEIFFQHKIDGKALLILTEDDLRKAPLSIKVLGDIKRLSLAIKRLQASNMETVKSLISTSSVNSSHSHTSSHFTTSNSHTYNRRGHHHHHHHHHHHGGNNGNFHPLNSHNLRESDASALSSTSISSDGTFYSSSDEDTIKTSRPETRNSSSIHKARPEAWKALVAMGYFFMVTWITAFVMVIVHDRVPDMQTYPPLPDIFLDNVPLIPWAFQMCELCGVALFLIWSFILIFHKHRFILLRRMFSLFGSVFLLRCVTMLITSLSVPGRHLKCTARPYGSWIERLHQAYLIWAGGGMSIKGVRTCGDYMFSGHTVTLTLLNFFITEYTPSRMYYIHTLSWVLNLFGVFFILAAHEHYSIDVFIAFYISTRLFLYYHTLANNRALYQRDRKRTRIWFPLFYFFESGVNGIVPNHFEQPFRLDSIKNWFKMCEAIKTLQSLPELTLKKNELQNQYNNITKDCYSLLCDYLGIENDGENPEQKIANEIEKYKELTAATKAEIVKIEKEKVKAKAKFLATKEKSAEFESLVANTEGAVDAQSKLNFKEFSRRMAATYKTGENSKAYLVYFKTGIEDQARGIKIDDPTKTKEQKMAEFWKLFEYIDKQNTNLCGVALFLIWSFILIFHKHRFILLRRMFSLFGSVFLLRCVTMLITSLSVPGRHLKCTARLDRKVTPSLFDLGWWGMSIKGVRTCGDYMFSGHTVTLTLLNFFITEYTPSRMYYIHTLSWVLNLFGVFFILAAHEHYSIDVFIAFYISTRLFLYYHTLANNRALYQRDRKRTRIWFPLFYFFESGVNGIVPNHFEQPFRLDSIKNWVQKMRKSKES</sequence>
<dbReference type="Pfam" id="PF00536">
    <property type="entry name" value="SAM_1"/>
    <property type="match status" value="1"/>
</dbReference>
<dbReference type="EnsemblMetazoa" id="tetur07g02050.1">
    <property type="protein sequence ID" value="tetur07g02050.1"/>
    <property type="gene ID" value="tetur07g02050"/>
</dbReference>
<dbReference type="GO" id="GO:0047493">
    <property type="term" value="F:ceramide cholinephosphotransferase activity"/>
    <property type="evidence" value="ECO:0007669"/>
    <property type="project" value="TreeGrafter"/>
</dbReference>
<dbReference type="SMART" id="SM00454">
    <property type="entry name" value="SAM"/>
    <property type="match status" value="1"/>
</dbReference>
<dbReference type="InterPro" id="IPR013761">
    <property type="entry name" value="SAM/pointed_sf"/>
</dbReference>
<evidence type="ECO:0000313" key="13">
    <source>
        <dbReference type="Proteomes" id="UP000015104"/>
    </source>
</evidence>
<dbReference type="Proteomes" id="UP000015104">
    <property type="component" value="Unassembled WGS sequence"/>
</dbReference>
<dbReference type="InterPro" id="IPR045221">
    <property type="entry name" value="Sphingomyelin_synth-like"/>
</dbReference>
<feature type="compositionally biased region" description="Basic residues" evidence="9">
    <location>
        <begin position="113"/>
        <end position="129"/>
    </location>
</feature>
<reference evidence="12" key="2">
    <citation type="submission" date="2015-06" db="UniProtKB">
        <authorList>
            <consortium name="EnsemblMetazoa"/>
        </authorList>
    </citation>
    <scope>IDENTIFICATION</scope>
</reference>
<dbReference type="InterPro" id="IPR025749">
    <property type="entry name" value="Sphingomyelin_synth-like_dom"/>
</dbReference>
<keyword evidence="4 10" id="KW-0812">Transmembrane</keyword>
<feature type="transmembrane region" description="Helical" evidence="10">
    <location>
        <begin position="772"/>
        <end position="788"/>
    </location>
</feature>
<dbReference type="SUPFAM" id="SSF47769">
    <property type="entry name" value="SAM/Pointed domain"/>
    <property type="match status" value="1"/>
</dbReference>
<dbReference type="STRING" id="32264.T1K8P2"/>
<dbReference type="EMBL" id="CAEY01001879">
    <property type="status" value="NOT_ANNOTATED_CDS"/>
    <property type="molecule type" value="Genomic_DNA"/>
</dbReference>
<dbReference type="GO" id="GO:0000139">
    <property type="term" value="C:Golgi membrane"/>
    <property type="evidence" value="ECO:0007669"/>
    <property type="project" value="TreeGrafter"/>
</dbReference>
<evidence type="ECO:0000256" key="6">
    <source>
        <dbReference type="ARBA" id="ARBA00022989"/>
    </source>
</evidence>
<proteinExistence type="inferred from homology"/>
<evidence type="ECO:0000256" key="5">
    <source>
        <dbReference type="ARBA" id="ARBA00022919"/>
    </source>
</evidence>
<dbReference type="PANTHER" id="PTHR21290:SF25">
    <property type="entry name" value="SPHINGOMYELIN SYNTHASE-RELATED PROTEIN 1"/>
    <property type="match status" value="1"/>
</dbReference>
<dbReference type="PANTHER" id="PTHR21290">
    <property type="entry name" value="SPHINGOMYELIN SYNTHETASE"/>
    <property type="match status" value="1"/>
</dbReference>
<evidence type="ECO:0000256" key="1">
    <source>
        <dbReference type="ARBA" id="ARBA00004141"/>
    </source>
</evidence>
<feature type="region of interest" description="Disordered" evidence="9">
    <location>
        <begin position="92"/>
        <end position="183"/>
    </location>
</feature>
<feature type="transmembrane region" description="Helical" evidence="10">
    <location>
        <begin position="275"/>
        <end position="296"/>
    </location>
</feature>
<comment type="similarity">
    <text evidence="2">Belongs to the sphingomyelin synthase family.</text>
</comment>
<dbReference type="AlphaFoldDB" id="T1K8P2"/>
<comment type="subcellular location">
    <subcellularLocation>
        <location evidence="1">Membrane</location>
        <topology evidence="1">Multi-pass membrane protein</topology>
    </subcellularLocation>
</comment>
<feature type="transmembrane region" description="Helical" evidence="10">
    <location>
        <begin position="362"/>
        <end position="381"/>
    </location>
</feature>
<keyword evidence="8 10" id="KW-0472">Membrane</keyword>
<dbReference type="HOGENOM" id="CLU_027104_1_1_1"/>
<evidence type="ECO:0000256" key="4">
    <source>
        <dbReference type="ARBA" id="ARBA00022692"/>
    </source>
</evidence>
<feature type="transmembrane region" description="Helical" evidence="10">
    <location>
        <begin position="664"/>
        <end position="685"/>
    </location>
</feature>
<evidence type="ECO:0000256" key="2">
    <source>
        <dbReference type="ARBA" id="ARBA00005441"/>
    </source>
</evidence>
<evidence type="ECO:0000256" key="8">
    <source>
        <dbReference type="ARBA" id="ARBA00023136"/>
    </source>
</evidence>
<keyword evidence="3" id="KW-0808">Transferase</keyword>
<accession>T1K8P2</accession>
<keyword evidence="7" id="KW-0443">Lipid metabolism</keyword>
<keyword evidence="13" id="KW-1185">Reference proteome</keyword>
<reference evidence="13" key="1">
    <citation type="submission" date="2011-08" db="EMBL/GenBank/DDBJ databases">
        <authorList>
            <person name="Rombauts S."/>
        </authorList>
    </citation>
    <scope>NUCLEOTIDE SEQUENCE</scope>
    <source>
        <strain evidence="13">London</strain>
    </source>
</reference>
<feature type="transmembrane region" description="Helical" evidence="10">
    <location>
        <begin position="241"/>
        <end position="263"/>
    </location>
</feature>
<dbReference type="GO" id="GO:0033188">
    <property type="term" value="F:sphingomyelin synthase activity"/>
    <property type="evidence" value="ECO:0007669"/>
    <property type="project" value="TreeGrafter"/>
</dbReference>
<feature type="transmembrane region" description="Helical" evidence="10">
    <location>
        <begin position="194"/>
        <end position="215"/>
    </location>
</feature>
<feature type="domain" description="SAM" evidence="11">
    <location>
        <begin position="15"/>
        <end position="80"/>
    </location>
</feature>
<evidence type="ECO:0000256" key="10">
    <source>
        <dbReference type="SAM" id="Phobius"/>
    </source>
</evidence>
<evidence type="ECO:0000256" key="7">
    <source>
        <dbReference type="ARBA" id="ARBA00023098"/>
    </source>
</evidence>
<feature type="transmembrane region" description="Helical" evidence="10">
    <location>
        <begin position="387"/>
        <end position="403"/>
    </location>
</feature>
<feature type="compositionally biased region" description="Low complexity" evidence="9">
    <location>
        <begin position="92"/>
        <end position="112"/>
    </location>
</feature>
<feature type="compositionally biased region" description="Low complexity" evidence="9">
    <location>
        <begin position="148"/>
        <end position="165"/>
    </location>
</feature>
<dbReference type="GO" id="GO:0005789">
    <property type="term" value="C:endoplasmic reticulum membrane"/>
    <property type="evidence" value="ECO:0007669"/>
    <property type="project" value="TreeGrafter"/>
</dbReference>
<dbReference type="Pfam" id="PF14360">
    <property type="entry name" value="PAP2_C"/>
    <property type="match status" value="2"/>
</dbReference>
<dbReference type="GO" id="GO:0005886">
    <property type="term" value="C:plasma membrane"/>
    <property type="evidence" value="ECO:0007669"/>
    <property type="project" value="TreeGrafter"/>
</dbReference>
<evidence type="ECO:0000259" key="11">
    <source>
        <dbReference type="PROSITE" id="PS50105"/>
    </source>
</evidence>
<feature type="transmembrane region" description="Helical" evidence="10">
    <location>
        <begin position="747"/>
        <end position="766"/>
    </location>
</feature>
<keyword evidence="6 10" id="KW-1133">Transmembrane helix</keyword>
<evidence type="ECO:0000256" key="3">
    <source>
        <dbReference type="ARBA" id="ARBA00022679"/>
    </source>
</evidence>
<keyword evidence="5" id="KW-0746">Sphingolipid metabolism</keyword>
<feature type="transmembrane region" description="Helical" evidence="10">
    <location>
        <begin position="338"/>
        <end position="355"/>
    </location>
</feature>